<dbReference type="PANTHER" id="PTHR47784:SF5">
    <property type="entry name" value="STEROL UPTAKE CONTROL PROTEIN 2"/>
    <property type="match status" value="1"/>
</dbReference>
<accession>A0AAD9ZBC1</accession>
<gene>
    <name evidence="1" type="ORF">OEA41_006511</name>
</gene>
<sequence length="206" mass="23296">MSSIDKKNSHAIFAFSGLVVPYTQASAWLLGAPDPTQPEGHMQLPDWFSLLCGTHMLLYSIWNWLRDGPLAVLFERIKYTTDYARNPNDASLAVLLPLLSPSIWLSAEQEKELDVCRSALDRLRRKSAVHFSPCGTLGVKAAAHIWPGIVSQEYMGLLQRDNPEALIILANYCVLLKSAGSCWYMEHHSERLFREIDLRLDATWKP</sequence>
<protein>
    <submittedName>
        <fullName evidence="1">Uncharacterized protein</fullName>
    </submittedName>
</protein>
<proteinExistence type="predicted"/>
<dbReference type="InterPro" id="IPR053157">
    <property type="entry name" value="Sterol_Uptake_Regulator"/>
</dbReference>
<dbReference type="Proteomes" id="UP001276659">
    <property type="component" value="Unassembled WGS sequence"/>
</dbReference>
<reference evidence="1" key="1">
    <citation type="submission" date="2022-11" db="EMBL/GenBank/DDBJ databases">
        <title>Chromosomal genome sequence assembly and mating type (MAT) locus characterization of the leprose asexual lichenized fungus Lepraria neglecta (Nyl.) Erichsen.</title>
        <authorList>
            <person name="Allen J.L."/>
            <person name="Pfeffer B."/>
        </authorList>
    </citation>
    <scope>NUCLEOTIDE SEQUENCE</scope>
    <source>
        <strain evidence="1">Allen 5258</strain>
    </source>
</reference>
<evidence type="ECO:0000313" key="1">
    <source>
        <dbReference type="EMBL" id="KAK3173182.1"/>
    </source>
</evidence>
<dbReference type="AlphaFoldDB" id="A0AAD9ZBC1"/>
<name>A0AAD9ZBC1_9LECA</name>
<evidence type="ECO:0000313" key="2">
    <source>
        <dbReference type="Proteomes" id="UP001276659"/>
    </source>
</evidence>
<keyword evidence="2" id="KW-1185">Reference proteome</keyword>
<comment type="caution">
    <text evidence="1">The sequence shown here is derived from an EMBL/GenBank/DDBJ whole genome shotgun (WGS) entry which is preliminary data.</text>
</comment>
<organism evidence="1 2">
    <name type="scientific">Lepraria neglecta</name>
    <dbReference type="NCBI Taxonomy" id="209136"/>
    <lineage>
        <taxon>Eukaryota</taxon>
        <taxon>Fungi</taxon>
        <taxon>Dikarya</taxon>
        <taxon>Ascomycota</taxon>
        <taxon>Pezizomycotina</taxon>
        <taxon>Lecanoromycetes</taxon>
        <taxon>OSLEUM clade</taxon>
        <taxon>Lecanoromycetidae</taxon>
        <taxon>Lecanorales</taxon>
        <taxon>Lecanorineae</taxon>
        <taxon>Stereocaulaceae</taxon>
        <taxon>Lepraria</taxon>
    </lineage>
</organism>
<dbReference type="PANTHER" id="PTHR47784">
    <property type="entry name" value="STEROL UPTAKE CONTROL PROTEIN 2"/>
    <property type="match status" value="1"/>
</dbReference>
<dbReference type="EMBL" id="JASNWA010000007">
    <property type="protein sequence ID" value="KAK3173182.1"/>
    <property type="molecule type" value="Genomic_DNA"/>
</dbReference>
<dbReference type="GO" id="GO:0001228">
    <property type="term" value="F:DNA-binding transcription activator activity, RNA polymerase II-specific"/>
    <property type="evidence" value="ECO:0007669"/>
    <property type="project" value="TreeGrafter"/>
</dbReference>